<sequence>KSLNGTTSLMEVVSIIEQHLIRESQFVRFNEINKMLPCVMHATYRDHYFIAIDKACTKFLTPAIQKLQQNQIDQCPHYQAYHTDLEFELQQQAHIENINKL</sequence>
<name>A0A9N9KJG5_9GLOM</name>
<gene>
    <name evidence="1" type="ORF">CPELLU_LOCUS21566</name>
</gene>
<comment type="caution">
    <text evidence="1">The sequence shown here is derived from an EMBL/GenBank/DDBJ whole genome shotgun (WGS) entry which is preliminary data.</text>
</comment>
<accession>A0A9N9KJG5</accession>
<dbReference type="EMBL" id="CAJVQA010081663">
    <property type="protein sequence ID" value="CAG8837503.1"/>
    <property type="molecule type" value="Genomic_DNA"/>
</dbReference>
<keyword evidence="2" id="KW-1185">Reference proteome</keyword>
<proteinExistence type="predicted"/>
<dbReference type="AlphaFoldDB" id="A0A9N9KJG5"/>
<organism evidence="1 2">
    <name type="scientific">Cetraspora pellucida</name>
    <dbReference type="NCBI Taxonomy" id="1433469"/>
    <lineage>
        <taxon>Eukaryota</taxon>
        <taxon>Fungi</taxon>
        <taxon>Fungi incertae sedis</taxon>
        <taxon>Mucoromycota</taxon>
        <taxon>Glomeromycotina</taxon>
        <taxon>Glomeromycetes</taxon>
        <taxon>Diversisporales</taxon>
        <taxon>Gigasporaceae</taxon>
        <taxon>Cetraspora</taxon>
    </lineage>
</organism>
<evidence type="ECO:0000313" key="2">
    <source>
        <dbReference type="Proteomes" id="UP000789759"/>
    </source>
</evidence>
<reference evidence="1" key="1">
    <citation type="submission" date="2021-06" db="EMBL/GenBank/DDBJ databases">
        <authorList>
            <person name="Kallberg Y."/>
            <person name="Tangrot J."/>
            <person name="Rosling A."/>
        </authorList>
    </citation>
    <scope>NUCLEOTIDE SEQUENCE</scope>
    <source>
        <strain evidence="1">FL966</strain>
    </source>
</reference>
<feature type="non-terminal residue" evidence="1">
    <location>
        <position position="1"/>
    </location>
</feature>
<dbReference type="OrthoDB" id="2334074at2759"/>
<protein>
    <submittedName>
        <fullName evidence="1">16737_t:CDS:1</fullName>
    </submittedName>
</protein>
<evidence type="ECO:0000313" key="1">
    <source>
        <dbReference type="EMBL" id="CAG8837503.1"/>
    </source>
</evidence>
<feature type="non-terminal residue" evidence="1">
    <location>
        <position position="101"/>
    </location>
</feature>
<dbReference type="Proteomes" id="UP000789759">
    <property type="component" value="Unassembled WGS sequence"/>
</dbReference>